<accession>A0A8S5PAI7</accession>
<organism evidence="1">
    <name type="scientific">Siphoviridae sp. ctmpG14</name>
    <dbReference type="NCBI Taxonomy" id="2825654"/>
    <lineage>
        <taxon>Viruses</taxon>
        <taxon>Duplodnaviria</taxon>
        <taxon>Heunggongvirae</taxon>
        <taxon>Uroviricota</taxon>
        <taxon>Caudoviricetes</taxon>
    </lineage>
</organism>
<protein>
    <submittedName>
        <fullName evidence="1">Uncharacterized protein</fullName>
    </submittedName>
</protein>
<name>A0A8S5PAI7_9CAUD</name>
<reference evidence="1" key="1">
    <citation type="journal article" date="2021" name="Proc. Natl. Acad. Sci. U.S.A.">
        <title>A Catalog of Tens of Thousands of Viruses from Human Metagenomes Reveals Hidden Associations with Chronic Diseases.</title>
        <authorList>
            <person name="Tisza M.J."/>
            <person name="Buck C.B."/>
        </authorList>
    </citation>
    <scope>NUCLEOTIDE SEQUENCE</scope>
    <source>
        <strain evidence="1">CtmpG14</strain>
    </source>
</reference>
<evidence type="ECO:0000313" key="1">
    <source>
        <dbReference type="EMBL" id="DAE04183.1"/>
    </source>
</evidence>
<proteinExistence type="predicted"/>
<sequence length="79" mass="9433">MTVKVIQCDHKKRLDGYWSELKRLADRWENDLSDLKRINEISEAEALSEGDVLEHLWDYMEEVSTLADDIYEDEENEEE</sequence>
<dbReference type="EMBL" id="BK015384">
    <property type="protein sequence ID" value="DAE04183.1"/>
    <property type="molecule type" value="Genomic_DNA"/>
</dbReference>